<evidence type="ECO:0000313" key="1">
    <source>
        <dbReference type="EMBL" id="CAD76981.1"/>
    </source>
</evidence>
<dbReference type="KEGG" id="rba:RB10764"/>
<reference evidence="1 2" key="1">
    <citation type="journal article" date="2003" name="Proc. Natl. Acad. Sci. U.S.A.">
        <title>Complete genome sequence of the marine planctomycete Pirellula sp. strain 1.</title>
        <authorList>
            <person name="Gloeckner F.O."/>
            <person name="Kube M."/>
            <person name="Bauer M."/>
            <person name="Teeling H."/>
            <person name="Lombardot T."/>
            <person name="Ludwig W."/>
            <person name="Gade D."/>
            <person name="Beck A."/>
            <person name="Borzym K."/>
            <person name="Heitmann K."/>
            <person name="Rabus R."/>
            <person name="Schlesner H."/>
            <person name="Amann R."/>
            <person name="Reinhardt R."/>
        </authorList>
    </citation>
    <scope>NUCLEOTIDE SEQUENCE [LARGE SCALE GENOMIC DNA]</scope>
    <source>
        <strain evidence="2">DSM 10527 / NCIMB 13988 / SH1</strain>
    </source>
</reference>
<evidence type="ECO:0000313" key="2">
    <source>
        <dbReference type="Proteomes" id="UP000001025"/>
    </source>
</evidence>
<gene>
    <name evidence="1" type="ordered locus">RB10764</name>
</gene>
<dbReference type="STRING" id="243090.RB10764"/>
<dbReference type="EMBL" id="BX294152">
    <property type="protein sequence ID" value="CAD76981.1"/>
    <property type="molecule type" value="Genomic_DNA"/>
</dbReference>
<dbReference type="OrthoDB" id="3078667at2"/>
<protein>
    <recommendedName>
        <fullName evidence="3">Type I restriction enzyme R protein N-terminal domain-containing protein</fullName>
    </recommendedName>
</protein>
<dbReference type="Proteomes" id="UP000001025">
    <property type="component" value="Chromosome"/>
</dbReference>
<evidence type="ECO:0008006" key="3">
    <source>
        <dbReference type="Google" id="ProtNLM"/>
    </source>
</evidence>
<name>Q7UKA0_RHOBA</name>
<sequence>MPSEREWVDTFIEELQKRMQSVSLKGSTVRVEAGKKLPYAFEVLSYSDTEPGEQCTSQYQTDVLIYDQFEDETWIPRVVIECKQKTVTTHDALTYSTKAATHKNVHPYLRYGILLGKRNHYPLPGRLIRHGLNFDFMASWVDYEPTNDEWQDLMGVLVEEVKASRLLQGMLTQSRSKSRKHFSLIHRPLNFKKMS</sequence>
<keyword evidence="2" id="KW-1185">Reference proteome</keyword>
<dbReference type="HOGENOM" id="CLU_1479456_0_0_0"/>
<dbReference type="eggNOG" id="ENOG5032RW0">
    <property type="taxonomic scope" value="Bacteria"/>
</dbReference>
<dbReference type="EnsemblBacteria" id="CAD76981">
    <property type="protein sequence ID" value="CAD76981"/>
    <property type="gene ID" value="RB10764"/>
</dbReference>
<organism evidence="1 2">
    <name type="scientific">Rhodopirellula baltica (strain DSM 10527 / NCIMB 13988 / SH1)</name>
    <dbReference type="NCBI Taxonomy" id="243090"/>
    <lineage>
        <taxon>Bacteria</taxon>
        <taxon>Pseudomonadati</taxon>
        <taxon>Planctomycetota</taxon>
        <taxon>Planctomycetia</taxon>
        <taxon>Pirellulales</taxon>
        <taxon>Pirellulaceae</taxon>
        <taxon>Rhodopirellula</taxon>
    </lineage>
</organism>
<dbReference type="AlphaFoldDB" id="Q7UKA0"/>
<dbReference type="InParanoid" id="Q7UKA0"/>
<proteinExistence type="predicted"/>
<accession>Q7UKA0</accession>
<dbReference type="PATRIC" id="fig|243090.15.peg.5197"/>